<dbReference type="EC" id="6.2.1.1" evidence="6"/>
<name>A0AAU8S373_9FLAO</name>
<dbReference type="Proteomes" id="UP000030786">
    <property type="component" value="Chromosome"/>
</dbReference>
<dbReference type="InterPro" id="IPR011904">
    <property type="entry name" value="Ac_CoA_lig"/>
</dbReference>
<dbReference type="PANTHER" id="PTHR24095">
    <property type="entry name" value="ACETYL-COENZYME A SYNTHETASE"/>
    <property type="match status" value="1"/>
</dbReference>
<dbReference type="GO" id="GO:0016208">
    <property type="term" value="F:AMP binding"/>
    <property type="evidence" value="ECO:0007669"/>
    <property type="project" value="InterPro"/>
</dbReference>
<dbReference type="NCBIfam" id="TIGR02188">
    <property type="entry name" value="Ac_CoA_lig_AcsA"/>
    <property type="match status" value="1"/>
</dbReference>
<dbReference type="KEGG" id="cbat:M666_12955"/>
<comment type="similarity">
    <text evidence="1">Belongs to the ATP-dependent AMP-binding enzyme family.</text>
</comment>
<evidence type="ECO:0000259" key="7">
    <source>
        <dbReference type="Pfam" id="PF00501"/>
    </source>
</evidence>
<dbReference type="AlphaFoldDB" id="A0AAU8S373"/>
<evidence type="ECO:0000259" key="9">
    <source>
        <dbReference type="Pfam" id="PF16177"/>
    </source>
</evidence>
<keyword evidence="3" id="KW-0547">Nucleotide-binding</keyword>
<feature type="domain" description="Acetyl-coenzyme A synthetase N-terminal" evidence="9">
    <location>
        <begin position="12"/>
        <end position="68"/>
    </location>
</feature>
<dbReference type="Gene3D" id="3.40.50.12780">
    <property type="entry name" value="N-terminal domain of ligase-like"/>
    <property type="match status" value="1"/>
</dbReference>
<evidence type="ECO:0000256" key="6">
    <source>
        <dbReference type="NCBIfam" id="TIGR02188"/>
    </source>
</evidence>
<evidence type="ECO:0000256" key="1">
    <source>
        <dbReference type="ARBA" id="ARBA00006432"/>
    </source>
</evidence>
<dbReference type="SUPFAM" id="SSF56801">
    <property type="entry name" value="Acetyl-CoA synthetase-like"/>
    <property type="match status" value="1"/>
</dbReference>
<evidence type="ECO:0000259" key="8">
    <source>
        <dbReference type="Pfam" id="PF13193"/>
    </source>
</evidence>
<keyword evidence="2 10" id="KW-0436">Ligase</keyword>
<dbReference type="InterPro" id="IPR025110">
    <property type="entry name" value="AMP-bd_C"/>
</dbReference>
<protein>
    <recommendedName>
        <fullName evidence="6">Acetate--CoA ligase</fullName>
        <ecNumber evidence="6">6.2.1.1</ecNumber>
    </recommendedName>
</protein>
<sequence length="635" mass="71796">MSNYHIKHLEEYFQVYRKSVRNPEAFWEEIAEEHFLWRKKWDKVLSWDFSKPEVTWFEGAQLNITENCIDRHLATRGEKTAIIFEPNNPEEEAQHISYYQLHDKVCRMANVLKEKGIKKGDRVCVYLPMIPELAVTILACARIGAIHSVVFAGFSSNALATRINDSDCKIVITSDGSYRGNKSIDLKGIVDKALEECPGVAHVLVAKRTKSTIEMKNGRDEWLQPLLDAAYGDCVPEIMDAEDPLFILYTSGSTGRPKGMVHTTGGYMVYTAYTFKNVFQYRENDVYWCTADIGWITGHSYIVYGPLANGATTVMFEGVPSYPDFGRFWDVIEKHKVNQFYTAPTAIRALAKQNLEFVENHDLSSLKVLGSVGEPINEEAWHWYNNNVGKKKSPIVDTWWQTETGGIMITPIPYVTPTTPTYATLPFIGIQPALMDEEGHEIMGNQVEGRLCIKFPWPSMARTIWGDHDRYRDTYFTAYKNNYFTGDGALRDAVGYYRITGRVDDVIIVSGHNLGTAPIEDAINEHPAVAESAIVGFPHDVKGNALYGYVILKETGETRDRDNLRNEINQQITEHIGPIAKLDKIQFVSGLPKTRSGKIMRRILRKIASNDVSNLGDTSTLLNPEVVQEIIDNVV</sequence>
<feature type="domain" description="AMP-binding enzyme C-terminal" evidence="8">
    <location>
        <begin position="519"/>
        <end position="598"/>
    </location>
</feature>
<dbReference type="FunFam" id="3.40.50.12780:FF:000001">
    <property type="entry name" value="Acetyl-coenzyme A synthetase"/>
    <property type="match status" value="1"/>
</dbReference>
<dbReference type="GO" id="GO:0003987">
    <property type="term" value="F:acetate-CoA ligase activity"/>
    <property type="evidence" value="ECO:0007669"/>
    <property type="project" value="UniProtKB-UniRule"/>
</dbReference>
<dbReference type="InterPro" id="IPR020845">
    <property type="entry name" value="AMP-binding_CS"/>
</dbReference>
<evidence type="ECO:0000256" key="4">
    <source>
        <dbReference type="ARBA" id="ARBA00022840"/>
    </source>
</evidence>
<dbReference type="RefSeq" id="WP_029446200.1">
    <property type="nucleotide sequence ID" value="NZ_CP009976.1"/>
</dbReference>
<dbReference type="InterPro" id="IPR000873">
    <property type="entry name" value="AMP-dep_synth/lig_dom"/>
</dbReference>
<dbReference type="NCBIfam" id="NF001208">
    <property type="entry name" value="PRK00174.1"/>
    <property type="match status" value="1"/>
</dbReference>
<dbReference type="GO" id="GO:0019427">
    <property type="term" value="P:acetyl-CoA biosynthetic process from acetate"/>
    <property type="evidence" value="ECO:0007669"/>
    <property type="project" value="UniProtKB-UniRule"/>
</dbReference>
<dbReference type="EMBL" id="CP009976">
    <property type="protein sequence ID" value="AIZ42409.1"/>
    <property type="molecule type" value="Genomic_DNA"/>
</dbReference>
<evidence type="ECO:0000256" key="5">
    <source>
        <dbReference type="ARBA" id="ARBA00022990"/>
    </source>
</evidence>
<dbReference type="Gene3D" id="3.30.300.30">
    <property type="match status" value="1"/>
</dbReference>
<evidence type="ECO:0000256" key="3">
    <source>
        <dbReference type="ARBA" id="ARBA00022741"/>
    </source>
</evidence>
<dbReference type="Pfam" id="PF16177">
    <property type="entry name" value="ACAS_N"/>
    <property type="match status" value="1"/>
</dbReference>
<gene>
    <name evidence="10" type="ORF">M666_12955</name>
</gene>
<dbReference type="InterPro" id="IPR032387">
    <property type="entry name" value="ACAS_N"/>
</dbReference>
<dbReference type="InterPro" id="IPR042099">
    <property type="entry name" value="ANL_N_sf"/>
</dbReference>
<dbReference type="InterPro" id="IPR045851">
    <property type="entry name" value="AMP-bd_C_sf"/>
</dbReference>
<evidence type="ECO:0000313" key="11">
    <source>
        <dbReference type="Proteomes" id="UP000030786"/>
    </source>
</evidence>
<feature type="domain" description="AMP-dependent synthetase/ligase" evidence="7">
    <location>
        <begin position="70"/>
        <end position="462"/>
    </location>
</feature>
<evidence type="ECO:0000313" key="10">
    <source>
        <dbReference type="EMBL" id="AIZ42409.1"/>
    </source>
</evidence>
<dbReference type="PROSITE" id="PS00455">
    <property type="entry name" value="AMP_BINDING"/>
    <property type="match status" value="1"/>
</dbReference>
<keyword evidence="4" id="KW-0067">ATP-binding</keyword>
<dbReference type="GeneID" id="78061648"/>
<reference evidence="10 11" key="1">
    <citation type="journal article" date="2014" name="Environ. Microbiol.">
        <title>Contrasting genomic patterns and infection strategies of two co-existing Bacteroidetes podovirus genera.</title>
        <authorList>
            <person name="Holmfeldt K."/>
            <person name="Howard-Varona C."/>
            <person name="Solonenko N."/>
            <person name="Sullivan M.B."/>
        </authorList>
    </citation>
    <scope>NUCLEOTIDE SEQUENCE [LARGE SCALE GENOMIC DNA]</scope>
    <source>
        <strain evidence="10 11">18</strain>
    </source>
</reference>
<dbReference type="GO" id="GO:0005524">
    <property type="term" value="F:ATP binding"/>
    <property type="evidence" value="ECO:0007669"/>
    <property type="project" value="UniProtKB-KW"/>
</dbReference>
<dbReference type="CDD" id="cd05966">
    <property type="entry name" value="ACS"/>
    <property type="match status" value="1"/>
</dbReference>
<organism evidence="10 11">
    <name type="scientific">Cellulophaga baltica 18</name>
    <dbReference type="NCBI Taxonomy" id="1348584"/>
    <lineage>
        <taxon>Bacteria</taxon>
        <taxon>Pseudomonadati</taxon>
        <taxon>Bacteroidota</taxon>
        <taxon>Flavobacteriia</taxon>
        <taxon>Flavobacteriales</taxon>
        <taxon>Flavobacteriaceae</taxon>
        <taxon>Cellulophaga</taxon>
    </lineage>
</organism>
<accession>A0AAU8S373</accession>
<keyword evidence="5" id="KW-0007">Acetylation</keyword>
<dbReference type="Pfam" id="PF00501">
    <property type="entry name" value="AMP-binding"/>
    <property type="match status" value="1"/>
</dbReference>
<dbReference type="Pfam" id="PF13193">
    <property type="entry name" value="AMP-binding_C"/>
    <property type="match status" value="1"/>
</dbReference>
<dbReference type="PANTHER" id="PTHR24095:SF14">
    <property type="entry name" value="ACETYL-COENZYME A SYNTHETASE 1"/>
    <property type="match status" value="1"/>
</dbReference>
<evidence type="ECO:0000256" key="2">
    <source>
        <dbReference type="ARBA" id="ARBA00022598"/>
    </source>
</evidence>
<proteinExistence type="inferred from homology"/>